<protein>
    <recommendedName>
        <fullName evidence="3">Transcription factor MYC/MYB N-terminal domain-containing protein</fullName>
    </recommendedName>
</protein>
<accession>A0A7J7G791</accession>
<reference evidence="5" key="1">
    <citation type="journal article" date="2020" name="Nat. Commun.">
        <title>Genome assembly of wild tea tree DASZ reveals pedigree and selection history of tea varieties.</title>
        <authorList>
            <person name="Zhang W."/>
            <person name="Zhang Y."/>
            <person name="Qiu H."/>
            <person name="Guo Y."/>
            <person name="Wan H."/>
            <person name="Zhang X."/>
            <person name="Scossa F."/>
            <person name="Alseekh S."/>
            <person name="Zhang Q."/>
            <person name="Wang P."/>
            <person name="Xu L."/>
            <person name="Schmidt M.H."/>
            <person name="Jia X."/>
            <person name="Li D."/>
            <person name="Zhu A."/>
            <person name="Guo F."/>
            <person name="Chen W."/>
            <person name="Ni D."/>
            <person name="Usadel B."/>
            <person name="Fernie A.R."/>
            <person name="Wen W."/>
        </authorList>
    </citation>
    <scope>NUCLEOTIDE SEQUENCE [LARGE SCALE GENOMIC DNA]</scope>
    <source>
        <strain evidence="5">cv. G240</strain>
    </source>
</reference>
<dbReference type="InterPro" id="IPR025610">
    <property type="entry name" value="MYC/MYB_N"/>
</dbReference>
<gene>
    <name evidence="4" type="ORF">HYC85_026305</name>
</gene>
<dbReference type="Proteomes" id="UP000593564">
    <property type="component" value="Unassembled WGS sequence"/>
</dbReference>
<keyword evidence="5" id="KW-1185">Reference proteome</keyword>
<evidence type="ECO:0000259" key="3">
    <source>
        <dbReference type="Pfam" id="PF14215"/>
    </source>
</evidence>
<evidence type="ECO:0000256" key="2">
    <source>
        <dbReference type="ARBA" id="ARBA00023163"/>
    </source>
</evidence>
<dbReference type="Pfam" id="PF14215">
    <property type="entry name" value="bHLH-MYC_N"/>
    <property type="match status" value="1"/>
</dbReference>
<evidence type="ECO:0000313" key="4">
    <source>
        <dbReference type="EMBL" id="KAF5935176.1"/>
    </source>
</evidence>
<keyword evidence="1" id="KW-0805">Transcription regulation</keyword>
<organism evidence="4 5">
    <name type="scientific">Camellia sinensis</name>
    <name type="common">Tea plant</name>
    <name type="synonym">Thea sinensis</name>
    <dbReference type="NCBI Taxonomy" id="4442"/>
    <lineage>
        <taxon>Eukaryota</taxon>
        <taxon>Viridiplantae</taxon>
        <taxon>Streptophyta</taxon>
        <taxon>Embryophyta</taxon>
        <taxon>Tracheophyta</taxon>
        <taxon>Spermatophyta</taxon>
        <taxon>Magnoliopsida</taxon>
        <taxon>eudicotyledons</taxon>
        <taxon>Gunneridae</taxon>
        <taxon>Pentapetalae</taxon>
        <taxon>asterids</taxon>
        <taxon>Ericales</taxon>
        <taxon>Theaceae</taxon>
        <taxon>Camellia</taxon>
    </lineage>
</organism>
<reference evidence="4 5" key="2">
    <citation type="submission" date="2020-07" db="EMBL/GenBank/DDBJ databases">
        <title>Genome assembly of wild tea tree DASZ reveals pedigree and selection history of tea varieties.</title>
        <authorList>
            <person name="Zhang W."/>
        </authorList>
    </citation>
    <scope>NUCLEOTIDE SEQUENCE [LARGE SCALE GENOMIC DNA]</scope>
    <source>
        <strain evidence="5">cv. G240</strain>
        <tissue evidence="4">Leaf</tissue>
    </source>
</reference>
<dbReference type="PANTHER" id="PTHR46633:SF6">
    <property type="entry name" value="TRANSCRIPTION FACTOR MYC_MYB N-TERMINAL DOMAIN-CONTAINING PROTEIN"/>
    <property type="match status" value="1"/>
</dbReference>
<feature type="domain" description="Transcription factor MYC/MYB N-terminal" evidence="3">
    <location>
        <begin position="72"/>
        <end position="154"/>
    </location>
</feature>
<evidence type="ECO:0000313" key="5">
    <source>
        <dbReference type="Proteomes" id="UP000593564"/>
    </source>
</evidence>
<dbReference type="PANTHER" id="PTHR46633">
    <property type="entry name" value="TRANSCRIPTION FACTOR MYC/MYB-RELATED"/>
    <property type="match status" value="1"/>
</dbReference>
<dbReference type="AlphaFoldDB" id="A0A7J7G791"/>
<proteinExistence type="predicted"/>
<evidence type="ECO:0000256" key="1">
    <source>
        <dbReference type="ARBA" id="ARBA00023015"/>
    </source>
</evidence>
<comment type="caution">
    <text evidence="4">The sequence shown here is derived from an EMBL/GenBank/DDBJ whole genome shotgun (WGS) entry which is preliminary data.</text>
</comment>
<keyword evidence="2" id="KW-0804">Transcription</keyword>
<dbReference type="EMBL" id="JACBKZ010000013">
    <property type="protein sequence ID" value="KAF5935176.1"/>
    <property type="molecule type" value="Genomic_DNA"/>
</dbReference>
<name>A0A7J7G791_CAMSI</name>
<sequence length="308" mass="34629">MEGGLPCSSTICYSTPLEIYVHPQILLLPQSGFTSELGFCFGILVWEDGFCDFYECERAGNVKGSFGADVFFKTSHEVYSYGQEMVGKVAPDNSHKWVFKDNPSKKDSSFITSWNVPIDPTIALISIREGIIQLDSFDKIIEDLNLVISIQRKFSYIQSIPGIYAIQRPYQFQPIQYPYTFKPINNHTTFESHDDKCHHLTGTKRLLYGGKQEKEPPLKSLNLGYNTTTTSGGGAPPQPPPPLFPSMPCSLGALFSKIPFVVPNYHPIEAIESRRQSVEVDNSGGLSQIIQVRNFLERCKIWSKNSRT</sequence>